<name>A0ACB9J5S1_9ASTR</name>
<dbReference type="EMBL" id="CM042022">
    <property type="protein sequence ID" value="KAI3815813.1"/>
    <property type="molecule type" value="Genomic_DNA"/>
</dbReference>
<sequence length="155" mass="17807">MFEKELQSDADKQQDTPTHVSDSKSSLEGENEVPKEKEHVLPSLTTHREHSLEDVQGHEKSRKGYELSIFGDDRVNQDSFPLTRKEHPGMHRMRTEVHTSGKLAGKETFFFVSEALPTDYITKHEFSDFVNVVKDSLNTIQDTVAENHKLRQTNQ</sequence>
<proteinExistence type="predicted"/>
<reference evidence="1 2" key="2">
    <citation type="journal article" date="2022" name="Mol. Ecol. Resour.">
        <title>The genomes of chicory, endive, great burdock and yacon provide insights into Asteraceae paleo-polyploidization history and plant inulin production.</title>
        <authorList>
            <person name="Fan W."/>
            <person name="Wang S."/>
            <person name="Wang H."/>
            <person name="Wang A."/>
            <person name="Jiang F."/>
            <person name="Liu H."/>
            <person name="Zhao H."/>
            <person name="Xu D."/>
            <person name="Zhang Y."/>
        </authorList>
    </citation>
    <scope>NUCLEOTIDE SEQUENCE [LARGE SCALE GENOMIC DNA]</scope>
    <source>
        <strain evidence="2">cv. Yunnan</strain>
        <tissue evidence="1">Leaves</tissue>
    </source>
</reference>
<protein>
    <submittedName>
        <fullName evidence="1">Uncharacterized protein</fullName>
    </submittedName>
</protein>
<dbReference type="Proteomes" id="UP001056120">
    <property type="component" value="Linkage Group LG05"/>
</dbReference>
<keyword evidence="2" id="KW-1185">Reference proteome</keyword>
<gene>
    <name evidence="1" type="ORF">L1987_15495</name>
</gene>
<comment type="caution">
    <text evidence="1">The sequence shown here is derived from an EMBL/GenBank/DDBJ whole genome shotgun (WGS) entry which is preliminary data.</text>
</comment>
<reference evidence="2" key="1">
    <citation type="journal article" date="2022" name="Mol. Ecol. Resour.">
        <title>The genomes of chicory, endive, great burdock and yacon provide insights into Asteraceae palaeo-polyploidization history and plant inulin production.</title>
        <authorList>
            <person name="Fan W."/>
            <person name="Wang S."/>
            <person name="Wang H."/>
            <person name="Wang A."/>
            <person name="Jiang F."/>
            <person name="Liu H."/>
            <person name="Zhao H."/>
            <person name="Xu D."/>
            <person name="Zhang Y."/>
        </authorList>
    </citation>
    <scope>NUCLEOTIDE SEQUENCE [LARGE SCALE GENOMIC DNA]</scope>
    <source>
        <strain evidence="2">cv. Yunnan</strain>
    </source>
</reference>
<evidence type="ECO:0000313" key="2">
    <source>
        <dbReference type="Proteomes" id="UP001056120"/>
    </source>
</evidence>
<accession>A0ACB9J5S1</accession>
<organism evidence="1 2">
    <name type="scientific">Smallanthus sonchifolius</name>
    <dbReference type="NCBI Taxonomy" id="185202"/>
    <lineage>
        <taxon>Eukaryota</taxon>
        <taxon>Viridiplantae</taxon>
        <taxon>Streptophyta</taxon>
        <taxon>Embryophyta</taxon>
        <taxon>Tracheophyta</taxon>
        <taxon>Spermatophyta</taxon>
        <taxon>Magnoliopsida</taxon>
        <taxon>eudicotyledons</taxon>
        <taxon>Gunneridae</taxon>
        <taxon>Pentapetalae</taxon>
        <taxon>asterids</taxon>
        <taxon>campanulids</taxon>
        <taxon>Asterales</taxon>
        <taxon>Asteraceae</taxon>
        <taxon>Asteroideae</taxon>
        <taxon>Heliantheae alliance</taxon>
        <taxon>Millerieae</taxon>
        <taxon>Smallanthus</taxon>
    </lineage>
</organism>
<evidence type="ECO:0000313" key="1">
    <source>
        <dbReference type="EMBL" id="KAI3815813.1"/>
    </source>
</evidence>